<dbReference type="RefSeq" id="WP_068701562.1">
    <property type="nucleotide sequence ID" value="NZ_BDCR01000001.1"/>
</dbReference>
<keyword evidence="1" id="KW-1133">Transmembrane helix</keyword>
<keyword evidence="3" id="KW-1185">Reference proteome</keyword>
<dbReference type="Pfam" id="PF11297">
    <property type="entry name" value="DUF3098"/>
    <property type="match status" value="1"/>
</dbReference>
<evidence type="ECO:0000256" key="1">
    <source>
        <dbReference type="SAM" id="Phobius"/>
    </source>
</evidence>
<dbReference type="Proteomes" id="UP000076586">
    <property type="component" value="Unassembled WGS sequence"/>
</dbReference>
<evidence type="ECO:0008006" key="4">
    <source>
        <dbReference type="Google" id="ProtNLM"/>
    </source>
</evidence>
<dbReference type="OrthoDB" id="963379at2"/>
<comment type="caution">
    <text evidence="2">The sequence shown here is derived from an EMBL/GenBank/DDBJ whole genome shotgun (WGS) entry which is preliminary data.</text>
</comment>
<dbReference type="InterPro" id="IPR021448">
    <property type="entry name" value="DUF3098"/>
</dbReference>
<keyword evidence="1" id="KW-0812">Transmembrane</keyword>
<dbReference type="EMBL" id="BDCR01000001">
    <property type="protein sequence ID" value="GAT61846.1"/>
    <property type="molecule type" value="Genomic_DNA"/>
</dbReference>
<sequence>MKKKTTSEVKETSKEDKAFAFGKTNWLLMVVSLACILIGFLLMTGSSSGEQFNPDIFSTRRITVGPMIALFGFLFMIVAIMWPNKKGE</sequence>
<evidence type="ECO:0000313" key="2">
    <source>
        <dbReference type="EMBL" id="GAT61846.1"/>
    </source>
</evidence>
<dbReference type="STRING" id="681398.PJIAN_1432"/>
<feature type="transmembrane region" description="Helical" evidence="1">
    <location>
        <begin position="26"/>
        <end position="44"/>
    </location>
</feature>
<protein>
    <recommendedName>
        <fullName evidence="4">DUF3098 domain-containing protein</fullName>
    </recommendedName>
</protein>
<keyword evidence="1" id="KW-0472">Membrane</keyword>
<gene>
    <name evidence="2" type="ORF">PJIAN_1432</name>
</gene>
<accession>A0A161LHW7</accession>
<evidence type="ECO:0000313" key="3">
    <source>
        <dbReference type="Proteomes" id="UP000076586"/>
    </source>
</evidence>
<reference evidence="3" key="1">
    <citation type="submission" date="2016-04" db="EMBL/GenBank/DDBJ databases">
        <title>Draft genome sequence of Paludibacter jiangxiensis strain NM7.</title>
        <authorList>
            <person name="Qiu Y."/>
            <person name="Matsuura N."/>
            <person name="Ohashi A."/>
            <person name="Tourlousse M.D."/>
            <person name="Sekiguchi Y."/>
        </authorList>
    </citation>
    <scope>NUCLEOTIDE SEQUENCE [LARGE SCALE GENOMIC DNA]</scope>
    <source>
        <strain evidence="3">NM7</strain>
    </source>
</reference>
<proteinExistence type="predicted"/>
<feature type="transmembrane region" description="Helical" evidence="1">
    <location>
        <begin position="64"/>
        <end position="82"/>
    </location>
</feature>
<dbReference type="PROSITE" id="PS51257">
    <property type="entry name" value="PROKAR_LIPOPROTEIN"/>
    <property type="match status" value="1"/>
</dbReference>
<reference evidence="3" key="2">
    <citation type="journal article" date="2017" name="Genome Announc.">
        <title>Draft genome sequence of Paludibacter jiangxiensis NM7(T), a propionate-producing fermentative bacterium.</title>
        <authorList>
            <person name="Qiu Y.-L."/>
            <person name="Tourlousse D.M."/>
            <person name="Matsuura N."/>
            <person name="Ohashi A."/>
            <person name="Sekiguchi Y."/>
        </authorList>
    </citation>
    <scope>NUCLEOTIDE SEQUENCE [LARGE SCALE GENOMIC DNA]</scope>
    <source>
        <strain evidence="3">NM7</strain>
    </source>
</reference>
<name>A0A161LHW7_9BACT</name>
<dbReference type="AlphaFoldDB" id="A0A161LHW7"/>
<organism evidence="2 3">
    <name type="scientific">Paludibacter jiangxiensis</name>
    <dbReference type="NCBI Taxonomy" id="681398"/>
    <lineage>
        <taxon>Bacteria</taxon>
        <taxon>Pseudomonadati</taxon>
        <taxon>Bacteroidota</taxon>
        <taxon>Bacteroidia</taxon>
        <taxon>Bacteroidales</taxon>
        <taxon>Paludibacteraceae</taxon>
        <taxon>Paludibacter</taxon>
    </lineage>
</organism>